<evidence type="ECO:0000313" key="8">
    <source>
        <dbReference type="Proteomes" id="UP001145087"/>
    </source>
</evidence>
<evidence type="ECO:0000256" key="2">
    <source>
        <dbReference type="ARBA" id="ARBA00022692"/>
    </source>
</evidence>
<dbReference type="GO" id="GO:0022857">
    <property type="term" value="F:transmembrane transporter activity"/>
    <property type="evidence" value="ECO:0007669"/>
    <property type="project" value="InterPro"/>
</dbReference>
<dbReference type="InterPro" id="IPR005829">
    <property type="entry name" value="Sugar_transporter_CS"/>
</dbReference>
<feature type="transmembrane region" description="Helical" evidence="5">
    <location>
        <begin position="246"/>
        <end position="264"/>
    </location>
</feature>
<feature type="transmembrane region" description="Helical" evidence="5">
    <location>
        <begin position="276"/>
        <end position="292"/>
    </location>
</feature>
<dbReference type="InterPro" id="IPR053160">
    <property type="entry name" value="MFS_DHA3_Transporter"/>
</dbReference>
<organism evidence="7 8">
    <name type="scientific">Draconibacterium aestuarii</name>
    <dbReference type="NCBI Taxonomy" id="2998507"/>
    <lineage>
        <taxon>Bacteria</taxon>
        <taxon>Pseudomonadati</taxon>
        <taxon>Bacteroidota</taxon>
        <taxon>Bacteroidia</taxon>
        <taxon>Marinilabiliales</taxon>
        <taxon>Prolixibacteraceae</taxon>
        <taxon>Draconibacterium</taxon>
    </lineage>
</organism>
<dbReference type="InterPro" id="IPR011701">
    <property type="entry name" value="MFS"/>
</dbReference>
<dbReference type="PANTHER" id="PTHR23530:SF1">
    <property type="entry name" value="PERMEASE, MAJOR FACILITATOR SUPERFAMILY-RELATED"/>
    <property type="match status" value="1"/>
</dbReference>
<name>A0A9X3F7Z1_9BACT</name>
<feature type="transmembrane region" description="Helical" evidence="5">
    <location>
        <begin position="12"/>
        <end position="31"/>
    </location>
</feature>
<feature type="transmembrane region" description="Helical" evidence="5">
    <location>
        <begin position="71"/>
        <end position="88"/>
    </location>
</feature>
<feature type="transmembrane region" description="Helical" evidence="5">
    <location>
        <begin position="363"/>
        <end position="385"/>
    </location>
</feature>
<evidence type="ECO:0000313" key="7">
    <source>
        <dbReference type="EMBL" id="MCY1722229.1"/>
    </source>
</evidence>
<comment type="caution">
    <text evidence="7">The sequence shown here is derived from an EMBL/GenBank/DDBJ whole genome shotgun (WGS) entry which is preliminary data.</text>
</comment>
<feature type="transmembrane region" description="Helical" evidence="5">
    <location>
        <begin position="139"/>
        <end position="158"/>
    </location>
</feature>
<feature type="transmembrane region" description="Helical" evidence="5">
    <location>
        <begin position="212"/>
        <end position="234"/>
    </location>
</feature>
<evidence type="ECO:0000256" key="1">
    <source>
        <dbReference type="ARBA" id="ARBA00004141"/>
    </source>
</evidence>
<feature type="transmembrane region" description="Helical" evidence="5">
    <location>
        <begin position="37"/>
        <end position="59"/>
    </location>
</feature>
<keyword evidence="8" id="KW-1185">Reference proteome</keyword>
<dbReference type="Pfam" id="PF07690">
    <property type="entry name" value="MFS_1"/>
    <property type="match status" value="1"/>
</dbReference>
<dbReference type="PROSITE" id="PS50850">
    <property type="entry name" value="MFS"/>
    <property type="match status" value="1"/>
</dbReference>
<dbReference type="Gene3D" id="1.20.1250.20">
    <property type="entry name" value="MFS general substrate transporter like domains"/>
    <property type="match status" value="1"/>
</dbReference>
<dbReference type="EMBL" id="JAPOHD010000031">
    <property type="protein sequence ID" value="MCY1722229.1"/>
    <property type="molecule type" value="Genomic_DNA"/>
</dbReference>
<dbReference type="AlphaFoldDB" id="A0A9X3F7Z1"/>
<keyword evidence="3 5" id="KW-1133">Transmembrane helix</keyword>
<dbReference type="GO" id="GO:0016020">
    <property type="term" value="C:membrane"/>
    <property type="evidence" value="ECO:0007669"/>
    <property type="project" value="UniProtKB-SubCell"/>
</dbReference>
<keyword evidence="2 5" id="KW-0812">Transmembrane</keyword>
<dbReference type="PANTHER" id="PTHR23530">
    <property type="entry name" value="TRANSPORT PROTEIN-RELATED"/>
    <property type="match status" value="1"/>
</dbReference>
<sequence>MTNFSKNIPRLYLIKISKWFNMVMPIVVLFYQSNEMGMHEIFVLKAIYSVAIVTMEIPSGWMADVWGRKKTLILGSILGSAGFFLYSFSYGFWAFAVAEIVLGIGHSFVSGADSALLYDSMKADNNTGKYVREEGRMASVGNFAEAIAGVVGGFLAAISLRTPFYFQFGVAAIAIPAAFTLIEPKIHSTEHVHSIKKLVQNIRDTFVSDRNLRISILLSSVTGTATLTFAWFVQPFFKAIDLPVELFGIFWTALNLTVGVSSAFAHKVEDFFGRKWSILLVVFLLSAGYFLAGISISYWGLAFLFLFYLVRGIATPIFKNYINQYTASEVRATMLSVRNFVIRILFAVIGPLLGWITDNVNLNTAFVLAGAIYLISACVVIWPWFKQPSP</sequence>
<feature type="transmembrane region" description="Helical" evidence="5">
    <location>
        <begin position="164"/>
        <end position="182"/>
    </location>
</feature>
<evidence type="ECO:0000256" key="3">
    <source>
        <dbReference type="ARBA" id="ARBA00022989"/>
    </source>
</evidence>
<feature type="transmembrane region" description="Helical" evidence="5">
    <location>
        <begin position="298"/>
        <end position="319"/>
    </location>
</feature>
<comment type="subcellular location">
    <subcellularLocation>
        <location evidence="1">Membrane</location>
        <topology evidence="1">Multi-pass membrane protein</topology>
    </subcellularLocation>
</comment>
<evidence type="ECO:0000256" key="4">
    <source>
        <dbReference type="ARBA" id="ARBA00023136"/>
    </source>
</evidence>
<accession>A0A9X3F7Z1</accession>
<feature type="domain" description="Major facilitator superfamily (MFS) profile" evidence="6">
    <location>
        <begin position="1"/>
        <end position="388"/>
    </location>
</feature>
<dbReference type="PROSITE" id="PS00216">
    <property type="entry name" value="SUGAR_TRANSPORT_1"/>
    <property type="match status" value="1"/>
</dbReference>
<dbReference type="InterPro" id="IPR036259">
    <property type="entry name" value="MFS_trans_sf"/>
</dbReference>
<dbReference type="RefSeq" id="WP_343334554.1">
    <property type="nucleotide sequence ID" value="NZ_JAPOHD010000031.1"/>
</dbReference>
<dbReference type="SUPFAM" id="SSF103473">
    <property type="entry name" value="MFS general substrate transporter"/>
    <property type="match status" value="1"/>
</dbReference>
<evidence type="ECO:0000256" key="5">
    <source>
        <dbReference type="SAM" id="Phobius"/>
    </source>
</evidence>
<reference evidence="7" key="1">
    <citation type="submission" date="2022-11" db="EMBL/GenBank/DDBJ databases">
        <title>Marilongibacter aestuarii gen. nov., sp. nov., isolated from tidal flat sediment.</title>
        <authorList>
            <person name="Jiayan W."/>
        </authorList>
    </citation>
    <scope>NUCLEOTIDE SEQUENCE</scope>
    <source>
        <strain evidence="7">Z1-6</strain>
    </source>
</reference>
<dbReference type="Proteomes" id="UP001145087">
    <property type="component" value="Unassembled WGS sequence"/>
</dbReference>
<feature type="transmembrane region" description="Helical" evidence="5">
    <location>
        <begin position="340"/>
        <end position="357"/>
    </location>
</feature>
<keyword evidence="4 5" id="KW-0472">Membrane</keyword>
<feature type="transmembrane region" description="Helical" evidence="5">
    <location>
        <begin position="94"/>
        <end position="118"/>
    </location>
</feature>
<proteinExistence type="predicted"/>
<protein>
    <submittedName>
        <fullName evidence="7">MFS transporter</fullName>
    </submittedName>
</protein>
<evidence type="ECO:0000259" key="6">
    <source>
        <dbReference type="PROSITE" id="PS50850"/>
    </source>
</evidence>
<dbReference type="InterPro" id="IPR020846">
    <property type="entry name" value="MFS_dom"/>
</dbReference>
<gene>
    <name evidence="7" type="ORF">OU798_17885</name>
</gene>